<dbReference type="InterPro" id="IPR004552">
    <property type="entry name" value="AGP_acyltrans"/>
</dbReference>
<dbReference type="EMBL" id="JBIEKR010000009">
    <property type="protein sequence ID" value="MFG6273693.1"/>
    <property type="molecule type" value="Genomic_DNA"/>
</dbReference>
<dbReference type="GO" id="GO:0016020">
    <property type="term" value="C:membrane"/>
    <property type="evidence" value="ECO:0007669"/>
    <property type="project" value="InterPro"/>
</dbReference>
<keyword evidence="4" id="KW-1208">Phospholipid metabolism</keyword>
<keyword evidence="4" id="KW-0443">Lipid metabolism</keyword>
<keyword evidence="4" id="KW-0594">Phospholipid biosynthesis</keyword>
<accession>A0A848BTM3</accession>
<dbReference type="Proteomes" id="UP000591071">
    <property type="component" value="Unassembled WGS sequence"/>
</dbReference>
<proteinExistence type="inferred from homology"/>
<name>A0A848BTM3_9FIRM</name>
<dbReference type="GO" id="GO:0006654">
    <property type="term" value="P:phosphatidic acid biosynthetic process"/>
    <property type="evidence" value="ECO:0007669"/>
    <property type="project" value="TreeGrafter"/>
</dbReference>
<comment type="similarity">
    <text evidence="1 4">Belongs to the 1-acyl-sn-glycerol-3-phosphate acyltransferase family.</text>
</comment>
<evidence type="ECO:0000313" key="9">
    <source>
        <dbReference type="Proteomes" id="UP001605989"/>
    </source>
</evidence>
<comment type="caution">
    <text evidence="7">The sequence shown here is derived from an EMBL/GenBank/DDBJ whole genome shotgun (WGS) entry which is preliminary data.</text>
</comment>
<evidence type="ECO:0000256" key="3">
    <source>
        <dbReference type="ARBA" id="ARBA00023315"/>
    </source>
</evidence>
<comment type="catalytic activity">
    <reaction evidence="4">
        <text>a 1-acyl-sn-glycero-3-phosphate + an acyl-CoA = a 1,2-diacyl-sn-glycero-3-phosphate + CoA</text>
        <dbReference type="Rhea" id="RHEA:19709"/>
        <dbReference type="ChEBI" id="CHEBI:57287"/>
        <dbReference type="ChEBI" id="CHEBI:57970"/>
        <dbReference type="ChEBI" id="CHEBI:58342"/>
        <dbReference type="ChEBI" id="CHEBI:58608"/>
        <dbReference type="EC" id="2.3.1.51"/>
    </reaction>
</comment>
<organism evidence="7 8">
    <name type="scientific">Megasphaera hexanoica</name>
    <dbReference type="NCBI Taxonomy" id="1675036"/>
    <lineage>
        <taxon>Bacteria</taxon>
        <taxon>Bacillati</taxon>
        <taxon>Bacillota</taxon>
        <taxon>Negativicutes</taxon>
        <taxon>Veillonellales</taxon>
        <taxon>Veillonellaceae</taxon>
        <taxon>Megasphaera</taxon>
    </lineage>
</organism>
<dbReference type="InterPro" id="IPR002123">
    <property type="entry name" value="Plipid/glycerol_acylTrfase"/>
</dbReference>
<keyword evidence="9" id="KW-1185">Reference proteome</keyword>
<evidence type="ECO:0000256" key="1">
    <source>
        <dbReference type="ARBA" id="ARBA00008655"/>
    </source>
</evidence>
<dbReference type="RefSeq" id="WP_075581451.1">
    <property type="nucleotide sequence ID" value="NZ_CP011940.1"/>
</dbReference>
<reference evidence="6 9" key="2">
    <citation type="submission" date="2024-10" db="EMBL/GenBank/DDBJ databases">
        <authorList>
            <person name="Sang B.-I."/>
            <person name="Prabhaharan D."/>
        </authorList>
    </citation>
    <scope>NUCLEOTIDE SEQUENCE [LARGE SCALE GENOMIC DNA]</scope>
    <source>
        <strain evidence="6 9">MH</strain>
    </source>
</reference>
<comment type="domain">
    <text evidence="4">The HXXXXD motif is essential for acyltransferase activity and may constitute the binding site for the phosphate moiety of the glycerol-3-phosphate.</text>
</comment>
<dbReference type="GO" id="GO:0003841">
    <property type="term" value="F:1-acylglycerol-3-phosphate O-acyltransferase activity"/>
    <property type="evidence" value="ECO:0007669"/>
    <property type="project" value="UniProtKB-UniRule"/>
</dbReference>
<keyword evidence="4" id="KW-0444">Lipid biosynthesis</keyword>
<dbReference type="EC" id="2.3.1.51" evidence="4"/>
<dbReference type="Pfam" id="PF01553">
    <property type="entry name" value="Acyltransferase"/>
    <property type="match status" value="1"/>
</dbReference>
<reference evidence="7 8" key="1">
    <citation type="submission" date="2020-04" db="EMBL/GenBank/DDBJ databases">
        <authorList>
            <person name="Hitch T.C.A."/>
            <person name="Wylensek D."/>
            <person name="Clavel T."/>
        </authorList>
    </citation>
    <scope>NUCLEOTIDE SEQUENCE [LARGE SCALE GENOMIC DNA]</scope>
    <source>
        <strain evidence="7 8">Oil-RF-744-FAT-WT-6-1</strain>
    </source>
</reference>
<gene>
    <name evidence="6" type="ORF">ACGTZG_10890</name>
    <name evidence="7" type="ORF">HF872_08170</name>
</gene>
<sequence>MKNFFYAIIRFLFNLVTYTWLGMQVVGEGHIPEKGAFIVASNHASYFDPPLVGTAMRHHLIHFMAKEELFHNPFMGWFLRYVGTFPVHRGRVDRKALIEALRVLKQGEVLGIFPEGTSRDQGKLGKFHEGMAAIAIRAQVPVLPTAIINSRHLPHKMGPVRVVFGDPVLPPVISRQDKEKERDIIHEFSEDIRSRILDLINQHGGENMS</sequence>
<evidence type="ECO:0000259" key="5">
    <source>
        <dbReference type="SMART" id="SM00563"/>
    </source>
</evidence>
<dbReference type="PANTHER" id="PTHR10434">
    <property type="entry name" value="1-ACYL-SN-GLYCEROL-3-PHOSPHATE ACYLTRANSFERASE"/>
    <property type="match status" value="1"/>
</dbReference>
<dbReference type="NCBIfam" id="TIGR00530">
    <property type="entry name" value="AGP_acyltrn"/>
    <property type="match status" value="1"/>
</dbReference>
<evidence type="ECO:0000313" key="8">
    <source>
        <dbReference type="Proteomes" id="UP000591071"/>
    </source>
</evidence>
<keyword evidence="2 4" id="KW-0808">Transferase</keyword>
<evidence type="ECO:0000313" key="7">
    <source>
        <dbReference type="EMBL" id="NME28595.1"/>
    </source>
</evidence>
<dbReference type="KEGG" id="mhw:ACT01_01360"/>
<dbReference type="SUPFAM" id="SSF69593">
    <property type="entry name" value="Glycerol-3-phosphate (1)-acyltransferase"/>
    <property type="match status" value="1"/>
</dbReference>
<dbReference type="OrthoDB" id="9803035at2"/>
<evidence type="ECO:0000256" key="4">
    <source>
        <dbReference type="RuleBase" id="RU361267"/>
    </source>
</evidence>
<keyword evidence="3 4" id="KW-0012">Acyltransferase</keyword>
<dbReference type="PANTHER" id="PTHR10434:SF11">
    <property type="entry name" value="1-ACYL-SN-GLYCEROL-3-PHOSPHATE ACYLTRANSFERASE"/>
    <property type="match status" value="1"/>
</dbReference>
<feature type="domain" description="Phospholipid/glycerol acyltransferase" evidence="5">
    <location>
        <begin position="37"/>
        <end position="150"/>
    </location>
</feature>
<dbReference type="SMART" id="SM00563">
    <property type="entry name" value="PlsC"/>
    <property type="match status" value="1"/>
</dbReference>
<evidence type="ECO:0000313" key="6">
    <source>
        <dbReference type="EMBL" id="MFG6273693.1"/>
    </source>
</evidence>
<dbReference type="EMBL" id="JABAFG010000012">
    <property type="protein sequence ID" value="NME28595.1"/>
    <property type="molecule type" value="Genomic_DNA"/>
</dbReference>
<dbReference type="Proteomes" id="UP001605989">
    <property type="component" value="Unassembled WGS sequence"/>
</dbReference>
<evidence type="ECO:0000256" key="2">
    <source>
        <dbReference type="ARBA" id="ARBA00022679"/>
    </source>
</evidence>
<dbReference type="AlphaFoldDB" id="A0A848BTM3"/>
<dbReference type="CDD" id="cd07989">
    <property type="entry name" value="LPLAT_AGPAT-like"/>
    <property type="match status" value="1"/>
</dbReference>
<protein>
    <recommendedName>
        <fullName evidence="4">1-acyl-sn-glycerol-3-phosphate acyltransferase</fullName>
        <ecNumber evidence="4">2.3.1.51</ecNumber>
    </recommendedName>
</protein>